<dbReference type="Proteomes" id="UP001501138">
    <property type="component" value="Unassembled WGS sequence"/>
</dbReference>
<evidence type="ECO:0000313" key="3">
    <source>
        <dbReference type="EMBL" id="GAA1710316.1"/>
    </source>
</evidence>
<feature type="domain" description="LicD/FKTN/FKRP nucleotidyltransferase" evidence="1">
    <location>
        <begin position="143"/>
        <end position="172"/>
    </location>
</feature>
<evidence type="ECO:0008006" key="5">
    <source>
        <dbReference type="Google" id="ProtNLM"/>
    </source>
</evidence>
<dbReference type="CDD" id="cd02440">
    <property type="entry name" value="AdoMet_MTases"/>
    <property type="match status" value="1"/>
</dbReference>
<accession>A0ABN2IRI2</accession>
<dbReference type="Pfam" id="PF04991">
    <property type="entry name" value="LicD"/>
    <property type="match status" value="1"/>
</dbReference>
<dbReference type="PANTHER" id="PTHR43404:SF1">
    <property type="entry name" value="MNN4P"/>
    <property type="match status" value="1"/>
</dbReference>
<keyword evidence="4" id="KW-1185">Reference proteome</keyword>
<dbReference type="EMBL" id="BAAAPM010000002">
    <property type="protein sequence ID" value="GAA1710316.1"/>
    <property type="molecule type" value="Genomic_DNA"/>
</dbReference>
<dbReference type="InterPro" id="IPR007074">
    <property type="entry name" value="LicD/FKTN/FKRP_NTP_transf"/>
</dbReference>
<proteinExistence type="predicted"/>
<name>A0ABN2IRI2_9MICO</name>
<dbReference type="InterPro" id="IPR029063">
    <property type="entry name" value="SAM-dependent_MTases_sf"/>
</dbReference>
<dbReference type="PANTHER" id="PTHR43404">
    <property type="entry name" value="LIPOPOLYSACCHARIDE CHOLINEPHOSPHOTRANSFERASE LICD"/>
    <property type="match status" value="1"/>
</dbReference>
<protein>
    <recommendedName>
        <fullName evidence="5">LicD family protein</fullName>
    </recommendedName>
</protein>
<reference evidence="3 4" key="1">
    <citation type="journal article" date="2019" name="Int. J. Syst. Evol. Microbiol.">
        <title>The Global Catalogue of Microorganisms (GCM) 10K type strain sequencing project: providing services to taxonomists for standard genome sequencing and annotation.</title>
        <authorList>
            <consortium name="The Broad Institute Genomics Platform"/>
            <consortium name="The Broad Institute Genome Sequencing Center for Infectious Disease"/>
            <person name="Wu L."/>
            <person name="Ma J."/>
        </authorList>
    </citation>
    <scope>NUCLEOTIDE SEQUENCE [LARGE SCALE GENOMIC DNA]</scope>
    <source>
        <strain evidence="3 4">JCM 15589</strain>
    </source>
</reference>
<feature type="domain" description="Methyltransferase type 11" evidence="2">
    <location>
        <begin position="349"/>
        <end position="398"/>
    </location>
</feature>
<gene>
    <name evidence="3" type="ORF">GCM10009809_03320</name>
</gene>
<organism evidence="3 4">
    <name type="scientific">Isoptericola hypogeus</name>
    <dbReference type="NCBI Taxonomy" id="300179"/>
    <lineage>
        <taxon>Bacteria</taxon>
        <taxon>Bacillati</taxon>
        <taxon>Actinomycetota</taxon>
        <taxon>Actinomycetes</taxon>
        <taxon>Micrococcales</taxon>
        <taxon>Promicromonosporaceae</taxon>
        <taxon>Isoptericola</taxon>
    </lineage>
</organism>
<evidence type="ECO:0000313" key="4">
    <source>
        <dbReference type="Proteomes" id="UP001501138"/>
    </source>
</evidence>
<dbReference type="Gene3D" id="3.40.50.150">
    <property type="entry name" value="Vaccinia Virus protein VP39"/>
    <property type="match status" value="1"/>
</dbReference>
<dbReference type="InterPro" id="IPR013216">
    <property type="entry name" value="Methyltransf_11"/>
</dbReference>
<sequence length="512" mass="57794">MSSVTASRLGLRVRVPAEQPAETVDVLFDGHRVWSTKLPGHTRSPFGRRLWWPEALRPYLRGRTTLTVRRSADDEVLASGDVRFGGADGDARVSVTDTQGRWLAMNKWNRLGPVLDGSENGVRDRLLTNGRKLADLMESWGYPIYMVGGSLLGAMRNGGMLPHDDDIDFAFLSDARTDLEAGQVSYELQRKLAAEGYTAICLSLAQLQVTFFTDDGETDHYIDIFTGYHTEDGLYNQPFALRGELPRETLVPVSTMRIDGVDLPAPAQPEAWLEFAYGPSWRIPDPSFVFVSPRSTRRRFDNHFGVFNRQRVYWEKHYEKYSTRPDGPAGGERQVDQFLSLLPEGAFVVDLGSGDGRLTERIAAGGHEVLGLDYSYEALRLANQTRPDGVEYRYCNFNDRHALLRLTLDLVAQGRQPYFFAHHLLHEMPELGRADLFQTLLYGGLDEQTFCFATVCTDRPLRDPQDPETWALSAAKLRSESRRFKLGLHTIESSDQPTSVGDRRALTTLIWR</sequence>
<dbReference type="InterPro" id="IPR052942">
    <property type="entry name" value="LPS_cholinephosphotransferase"/>
</dbReference>
<evidence type="ECO:0000259" key="1">
    <source>
        <dbReference type="Pfam" id="PF04991"/>
    </source>
</evidence>
<comment type="caution">
    <text evidence="3">The sequence shown here is derived from an EMBL/GenBank/DDBJ whole genome shotgun (WGS) entry which is preliminary data.</text>
</comment>
<dbReference type="SUPFAM" id="SSF53335">
    <property type="entry name" value="S-adenosyl-L-methionine-dependent methyltransferases"/>
    <property type="match status" value="1"/>
</dbReference>
<evidence type="ECO:0000259" key="2">
    <source>
        <dbReference type="Pfam" id="PF08241"/>
    </source>
</evidence>
<dbReference type="Pfam" id="PF08241">
    <property type="entry name" value="Methyltransf_11"/>
    <property type="match status" value="1"/>
</dbReference>